<dbReference type="EMBL" id="JAOPGA020000922">
    <property type="protein sequence ID" value="KAL0482992.1"/>
    <property type="molecule type" value="Genomic_DNA"/>
</dbReference>
<dbReference type="InterPro" id="IPR006887">
    <property type="entry name" value="P4R3-like_central_dom"/>
</dbReference>
<dbReference type="GO" id="GO:0005654">
    <property type="term" value="C:nucleoplasm"/>
    <property type="evidence" value="ECO:0007669"/>
    <property type="project" value="TreeGrafter"/>
</dbReference>
<dbReference type="AlphaFoldDB" id="A0AAW2Z304"/>
<comment type="subcellular location">
    <subcellularLocation>
        <location evidence="1">Nucleus</location>
    </subcellularLocation>
</comment>
<evidence type="ECO:0000256" key="3">
    <source>
        <dbReference type="SAM" id="MobiDB-lite"/>
    </source>
</evidence>
<feature type="region of interest" description="Disordered" evidence="3">
    <location>
        <begin position="110"/>
        <end position="138"/>
    </location>
</feature>
<evidence type="ECO:0000256" key="2">
    <source>
        <dbReference type="ARBA" id="ARBA00023242"/>
    </source>
</evidence>
<evidence type="ECO:0000313" key="6">
    <source>
        <dbReference type="EMBL" id="KAL0482992.1"/>
    </source>
</evidence>
<dbReference type="Pfam" id="PF04802">
    <property type="entry name" value="PP4R3"/>
    <property type="match status" value="1"/>
</dbReference>
<reference evidence="6 7" key="1">
    <citation type="submission" date="2024-03" db="EMBL/GenBank/DDBJ databases">
        <title>The Acrasis kona genome and developmental transcriptomes reveal deep origins of eukaryotic multicellular pathways.</title>
        <authorList>
            <person name="Sheikh S."/>
            <person name="Fu C.-J."/>
            <person name="Brown M.W."/>
            <person name="Baldauf S.L."/>
        </authorList>
    </citation>
    <scope>NUCLEOTIDE SEQUENCE [LARGE SCALE GENOMIC DNA]</scope>
    <source>
        <strain evidence="6 7">ATCC MYA-3509</strain>
    </source>
</reference>
<dbReference type="Proteomes" id="UP001431209">
    <property type="component" value="Unassembled WGS sequence"/>
</dbReference>
<name>A0AAW2Z304_9EUKA</name>
<dbReference type="SUPFAM" id="SSF48371">
    <property type="entry name" value="ARM repeat"/>
    <property type="match status" value="1"/>
</dbReference>
<evidence type="ECO:0000259" key="5">
    <source>
        <dbReference type="Pfam" id="PF22972"/>
    </source>
</evidence>
<evidence type="ECO:0000256" key="1">
    <source>
        <dbReference type="ARBA" id="ARBA00004123"/>
    </source>
</evidence>
<dbReference type="Gene3D" id="2.30.29.30">
    <property type="entry name" value="Pleckstrin-homology domain (PH domain)/Phosphotyrosine-binding domain (PTB)"/>
    <property type="match status" value="1"/>
</dbReference>
<keyword evidence="7" id="KW-1185">Reference proteome</keyword>
<evidence type="ECO:0000313" key="7">
    <source>
        <dbReference type="Proteomes" id="UP001431209"/>
    </source>
</evidence>
<feature type="compositionally biased region" description="Acidic residues" evidence="3">
    <location>
        <begin position="118"/>
        <end position="133"/>
    </location>
</feature>
<dbReference type="PANTHER" id="PTHR23318:SF0">
    <property type="entry name" value="SERINE_THREONINE-PROTEIN PHOSPHATASE 4 REGULATORY SUBUNIT 3"/>
    <property type="match status" value="1"/>
</dbReference>
<sequence>MRRVKLYHLNDDGKWDDKGTGHVSCKKILDDMCFVLISETKGNERLLCSRISQDDIYQLQGDTLIVWSDPETSIDLALSFQESEGCREIWDEMRIIQGRQPDSQTIIAKNLSPKTDDSDSEESQQDDLNENELPEPKTKNLGSILKSINTMDRYTVIKSIVEQGYLSKLFDVFETCEDVEDISSCRTLFNIFKNIVLLNDNTLYETIFSDEHLMNLIGVLEYDAGLTGNIKADHRNFLRNVVSFEEVIPFTDRSVLQRIHQTFRIQYIKDTILPRSLDDQTFNALNGMIYWNNISITNAIKDDKNYLKQLLSELKSTTTPQDRRRNLAKLLLEYTLMFKHAQGYLKGEVWSKLREHGIFEVVQINICNQDSSVRHACSELLSSMMPGPDGDLVRHYIIMQYMHTKTSPFLINFIKGITDETELGIQDNLCESMRLLIDSELPSAHLKDLLVMFYDTFMSDLVKPLSRPITDPSSVQSLIRVLDLVSFLATQHSYKCKNFYIEERLVDEGRSLFELPTDRFDARRDSIDEELHRTQGHIL</sequence>
<dbReference type="InterPro" id="IPR016024">
    <property type="entry name" value="ARM-type_fold"/>
</dbReference>
<protein>
    <submittedName>
        <fullName evidence="6">Suppressor of Mek1</fullName>
    </submittedName>
</protein>
<gene>
    <name evidence="6" type="ORF">AKO1_014884</name>
</gene>
<dbReference type="InterPro" id="IPR055236">
    <property type="entry name" value="EVH1_PP4R3"/>
</dbReference>
<dbReference type="GO" id="GO:0030289">
    <property type="term" value="C:protein phosphatase 4 complex"/>
    <property type="evidence" value="ECO:0007669"/>
    <property type="project" value="TreeGrafter"/>
</dbReference>
<dbReference type="Pfam" id="PF22972">
    <property type="entry name" value="EVH1_PP4R3"/>
    <property type="match status" value="1"/>
</dbReference>
<keyword evidence="2" id="KW-0539">Nucleus</keyword>
<organism evidence="6 7">
    <name type="scientific">Acrasis kona</name>
    <dbReference type="NCBI Taxonomy" id="1008807"/>
    <lineage>
        <taxon>Eukaryota</taxon>
        <taxon>Discoba</taxon>
        <taxon>Heterolobosea</taxon>
        <taxon>Tetramitia</taxon>
        <taxon>Eutetramitia</taxon>
        <taxon>Acrasidae</taxon>
        <taxon>Acrasis</taxon>
    </lineage>
</organism>
<dbReference type="SUPFAM" id="SSF50729">
    <property type="entry name" value="PH domain-like"/>
    <property type="match status" value="1"/>
</dbReference>
<dbReference type="PANTHER" id="PTHR23318">
    <property type="entry name" value="ATP SYNTHASE GAMMA-RELATED"/>
    <property type="match status" value="1"/>
</dbReference>
<evidence type="ECO:0000259" key="4">
    <source>
        <dbReference type="Pfam" id="PF04802"/>
    </source>
</evidence>
<feature type="domain" description="PP4R3 EVH1-like" evidence="5">
    <location>
        <begin position="2"/>
        <end position="93"/>
    </location>
</feature>
<dbReference type="InterPro" id="IPR051137">
    <property type="entry name" value="PP4R3-like"/>
</dbReference>
<comment type="caution">
    <text evidence="6">The sequence shown here is derived from an EMBL/GenBank/DDBJ whole genome shotgun (WGS) entry which is preliminary data.</text>
</comment>
<dbReference type="GO" id="GO:0072542">
    <property type="term" value="F:protein phosphatase activator activity"/>
    <property type="evidence" value="ECO:0007669"/>
    <property type="project" value="TreeGrafter"/>
</dbReference>
<dbReference type="InterPro" id="IPR011993">
    <property type="entry name" value="PH-like_dom_sf"/>
</dbReference>
<proteinExistence type="predicted"/>
<accession>A0AAW2Z304</accession>
<feature type="domain" description="Serine/threonine-protein phosphatase 4 regulatory subunit 3-like central" evidence="4">
    <location>
        <begin position="149"/>
        <end position="509"/>
    </location>
</feature>